<protein>
    <submittedName>
        <fullName evidence="1">Uncharacterized protein</fullName>
    </submittedName>
</protein>
<dbReference type="EMBL" id="JAUZQC010000008">
    <property type="protein sequence ID" value="KAK5867059.1"/>
    <property type="molecule type" value="Genomic_DNA"/>
</dbReference>
<name>A0AAN8ASJ9_ELEMC</name>
<dbReference type="Proteomes" id="UP001346869">
    <property type="component" value="Unassembled WGS sequence"/>
</dbReference>
<reference evidence="1 2" key="2">
    <citation type="journal article" date="2023" name="Mol. Biol. Evol.">
        <title>Genomics of Secondarily Temperate Adaptation in the Only Non-Antarctic Icefish.</title>
        <authorList>
            <person name="Rivera-Colon A.G."/>
            <person name="Rayamajhi N."/>
            <person name="Minhas B.F."/>
            <person name="Madrigal G."/>
            <person name="Bilyk K.T."/>
            <person name="Yoon V."/>
            <person name="Hune M."/>
            <person name="Gregory S."/>
            <person name="Cheng C.H.C."/>
            <person name="Catchen J.M."/>
        </authorList>
    </citation>
    <scope>NUCLEOTIDE SEQUENCE [LARGE SCALE GENOMIC DNA]</scope>
    <source>
        <strain evidence="1">JMC-PN-2008</strain>
    </source>
</reference>
<sequence length="73" mass="8163">MPVDPEEGRKCGPVQEMSAAWEDIRRLSGWPAVKQRVMALERMQTDTQVVFHSHSGEKMTDWAASVLAHLEGG</sequence>
<evidence type="ECO:0000313" key="2">
    <source>
        <dbReference type="Proteomes" id="UP001346869"/>
    </source>
</evidence>
<organism evidence="1 2">
    <name type="scientific">Eleginops maclovinus</name>
    <name type="common">Patagonian blennie</name>
    <name type="synonym">Eleginus maclovinus</name>
    <dbReference type="NCBI Taxonomy" id="56733"/>
    <lineage>
        <taxon>Eukaryota</taxon>
        <taxon>Metazoa</taxon>
        <taxon>Chordata</taxon>
        <taxon>Craniata</taxon>
        <taxon>Vertebrata</taxon>
        <taxon>Euteleostomi</taxon>
        <taxon>Actinopterygii</taxon>
        <taxon>Neopterygii</taxon>
        <taxon>Teleostei</taxon>
        <taxon>Neoteleostei</taxon>
        <taxon>Acanthomorphata</taxon>
        <taxon>Eupercaria</taxon>
        <taxon>Perciformes</taxon>
        <taxon>Notothenioidei</taxon>
        <taxon>Eleginopidae</taxon>
        <taxon>Eleginops</taxon>
    </lineage>
</organism>
<gene>
    <name evidence="1" type="ORF">PBY51_011578</name>
</gene>
<accession>A0AAN8ASJ9</accession>
<reference evidence="1 2" key="1">
    <citation type="journal article" date="2023" name="Genes (Basel)">
        <title>Chromosome-Level Genome Assembly and Circadian Gene Repertoire of the Patagonia Blennie Eleginops maclovinus-The Closest Ancestral Proxy of Antarctic Cryonotothenioids.</title>
        <authorList>
            <person name="Cheng C.C."/>
            <person name="Rivera-Colon A.G."/>
            <person name="Minhas B.F."/>
            <person name="Wilson L."/>
            <person name="Rayamajhi N."/>
            <person name="Vargas-Chacoff L."/>
            <person name="Catchen J.M."/>
        </authorList>
    </citation>
    <scope>NUCLEOTIDE SEQUENCE [LARGE SCALE GENOMIC DNA]</scope>
    <source>
        <strain evidence="1">JMC-PN-2008</strain>
    </source>
</reference>
<proteinExistence type="predicted"/>
<evidence type="ECO:0000313" key="1">
    <source>
        <dbReference type="EMBL" id="KAK5867059.1"/>
    </source>
</evidence>
<keyword evidence="2" id="KW-1185">Reference proteome</keyword>
<comment type="caution">
    <text evidence="1">The sequence shown here is derived from an EMBL/GenBank/DDBJ whole genome shotgun (WGS) entry which is preliminary data.</text>
</comment>
<dbReference type="AlphaFoldDB" id="A0AAN8ASJ9"/>